<dbReference type="InterPro" id="IPR010730">
    <property type="entry name" value="HET"/>
</dbReference>
<dbReference type="Proteomes" id="UP000054481">
    <property type="component" value="Unassembled WGS sequence"/>
</dbReference>
<dbReference type="AlphaFoldDB" id="A0A0F8A0V9"/>
<protein>
    <recommendedName>
        <fullName evidence="1">Heterokaryon incompatibility domain-containing protein</fullName>
    </recommendedName>
</protein>
<organism evidence="2 3">
    <name type="scientific">Hirsutella minnesotensis 3608</name>
    <dbReference type="NCBI Taxonomy" id="1043627"/>
    <lineage>
        <taxon>Eukaryota</taxon>
        <taxon>Fungi</taxon>
        <taxon>Dikarya</taxon>
        <taxon>Ascomycota</taxon>
        <taxon>Pezizomycotina</taxon>
        <taxon>Sordariomycetes</taxon>
        <taxon>Hypocreomycetidae</taxon>
        <taxon>Hypocreales</taxon>
        <taxon>Ophiocordycipitaceae</taxon>
        <taxon>Hirsutella</taxon>
    </lineage>
</organism>
<dbReference type="OrthoDB" id="5135333at2759"/>
<reference evidence="2 3" key="1">
    <citation type="journal article" date="2014" name="Genome Biol. Evol.">
        <title>Comparative genomics and transcriptomics analyses reveal divergent lifestyle features of nematode endoparasitic fungus Hirsutella minnesotensis.</title>
        <authorList>
            <person name="Lai Y."/>
            <person name="Liu K."/>
            <person name="Zhang X."/>
            <person name="Zhang X."/>
            <person name="Li K."/>
            <person name="Wang N."/>
            <person name="Shu C."/>
            <person name="Wu Y."/>
            <person name="Wang C."/>
            <person name="Bushley K.E."/>
            <person name="Xiang M."/>
            <person name="Liu X."/>
        </authorList>
    </citation>
    <scope>NUCLEOTIDE SEQUENCE [LARGE SCALE GENOMIC DNA]</scope>
    <source>
        <strain evidence="2 3">3608</strain>
    </source>
</reference>
<accession>A0A0F8A0V9</accession>
<dbReference type="EMBL" id="KQ030516">
    <property type="protein sequence ID" value="KJZ75642.1"/>
    <property type="molecule type" value="Genomic_DNA"/>
</dbReference>
<evidence type="ECO:0000259" key="1">
    <source>
        <dbReference type="Pfam" id="PF06985"/>
    </source>
</evidence>
<dbReference type="PANTHER" id="PTHR33112">
    <property type="entry name" value="DOMAIN PROTEIN, PUTATIVE-RELATED"/>
    <property type="match status" value="1"/>
</dbReference>
<keyword evidence="3" id="KW-1185">Reference proteome</keyword>
<sequence length="304" mass="34600">MPRFGLRYLWIHSLYIVQDDDSQKRQEISNMTMIYANASVTLLAVQGVHANSGLRGFRGISEPRHLLQSVHHLDEEIKVVLTDAEAVFYEVGTDNPVWASRGWTFQERFFSRRRLIFDGDSIRWECASAIWREHAVLPSHLDRTRSEVIGCDAIMSPDLPYLSRLGFTLEDYNKREFTYPEDCLNAFAGISLIFSPQLAGGFISGIPTAIFDIALPWRPGNRIHRRIATDSSKVLPSWSWAGWSGRIEFHSTTDTSAMEFIKKMPYESLHVSIGVTRTLRWKSHETVDAPGVPINASILDSRDD</sequence>
<feature type="domain" description="Heterokaryon incompatibility" evidence="1">
    <location>
        <begin position="5"/>
        <end position="107"/>
    </location>
</feature>
<dbReference type="Pfam" id="PF06985">
    <property type="entry name" value="HET"/>
    <property type="match status" value="1"/>
</dbReference>
<proteinExistence type="predicted"/>
<evidence type="ECO:0000313" key="3">
    <source>
        <dbReference type="Proteomes" id="UP000054481"/>
    </source>
</evidence>
<dbReference type="PANTHER" id="PTHR33112:SF12">
    <property type="entry name" value="HETEROKARYON INCOMPATIBILITY DOMAIN-CONTAINING PROTEIN"/>
    <property type="match status" value="1"/>
</dbReference>
<evidence type="ECO:0000313" key="2">
    <source>
        <dbReference type="EMBL" id="KJZ75642.1"/>
    </source>
</evidence>
<name>A0A0F8A0V9_9HYPO</name>
<gene>
    <name evidence="2" type="ORF">HIM_05105</name>
</gene>